<evidence type="ECO:0000313" key="7">
    <source>
        <dbReference type="EMBL" id="KAL0060049.1"/>
    </source>
</evidence>
<dbReference type="PANTHER" id="PTHR23354:SF62">
    <property type="entry name" value="MUSTARD, ISOFORM V"/>
    <property type="match status" value="1"/>
</dbReference>
<evidence type="ECO:0000256" key="3">
    <source>
        <dbReference type="ARBA" id="ARBA00023128"/>
    </source>
</evidence>
<dbReference type="Pfam" id="PF07534">
    <property type="entry name" value="TLD"/>
    <property type="match status" value="1"/>
</dbReference>
<keyword evidence="3" id="KW-0496">Mitochondrion</keyword>
<proteinExistence type="inferred from homology"/>
<gene>
    <name evidence="7" type="primary">OXR1_2</name>
    <name evidence="7" type="ORF">AAF712_013171</name>
</gene>
<feature type="domain" description="TLDc" evidence="6">
    <location>
        <begin position="56"/>
        <end position="230"/>
    </location>
</feature>
<keyword evidence="8" id="KW-1185">Reference proteome</keyword>
<accession>A0ABR2ZFR4</accession>
<feature type="region of interest" description="Disordered" evidence="5">
    <location>
        <begin position="1"/>
        <end position="31"/>
    </location>
</feature>
<evidence type="ECO:0000313" key="8">
    <source>
        <dbReference type="Proteomes" id="UP001437256"/>
    </source>
</evidence>
<evidence type="ECO:0000259" key="6">
    <source>
        <dbReference type="PROSITE" id="PS51886"/>
    </source>
</evidence>
<dbReference type="Proteomes" id="UP001437256">
    <property type="component" value="Unassembled WGS sequence"/>
</dbReference>
<dbReference type="PROSITE" id="PS51886">
    <property type="entry name" value="TLDC"/>
    <property type="match status" value="1"/>
</dbReference>
<dbReference type="InterPro" id="IPR006571">
    <property type="entry name" value="TLDc_dom"/>
</dbReference>
<protein>
    <recommendedName>
        <fullName evidence="4">Oxidation resistance protein 1</fullName>
    </recommendedName>
</protein>
<feature type="compositionally biased region" description="Low complexity" evidence="5">
    <location>
        <begin position="1"/>
        <end position="22"/>
    </location>
</feature>
<comment type="subcellular location">
    <subcellularLocation>
        <location evidence="1">Mitochondrion</location>
    </subcellularLocation>
</comment>
<dbReference type="SMART" id="SM00584">
    <property type="entry name" value="TLDc"/>
    <property type="match status" value="1"/>
</dbReference>
<evidence type="ECO:0000256" key="5">
    <source>
        <dbReference type="SAM" id="MobiDB-lite"/>
    </source>
</evidence>
<comment type="caution">
    <text evidence="7">The sequence shown here is derived from an EMBL/GenBank/DDBJ whole genome shotgun (WGS) entry which is preliminary data.</text>
</comment>
<sequence length="231" mass="24445">MSTSSSSSQSLGKGAPSHSHSPSPRPQLQPTATMGGLIEKRSGHLELKGRRESTEGVLDAGLADKIRPHLPALSRLPKRWNLLYSLDQHGISLNTLYTKTEAAPSVNVSVGGSGIATKVGALVVVKDSGDVVFGVFVGDGLHRGKGYYGSGESFLWKYVQSRDELEVFRWTGKNGDGTYGLYIDSTLLEGSSAPCPTFGNPPLCAVDAPGSRKGRTVTFECVGLEVWGVGP</sequence>
<reference evidence="7 8" key="1">
    <citation type="submission" date="2024-05" db="EMBL/GenBank/DDBJ databases">
        <title>A draft genome resource for the thread blight pathogen Marasmius tenuissimus strain MS-2.</title>
        <authorList>
            <person name="Yulfo-Soto G.E."/>
            <person name="Baruah I.K."/>
            <person name="Amoako-Attah I."/>
            <person name="Bukari Y."/>
            <person name="Meinhardt L.W."/>
            <person name="Bailey B.A."/>
            <person name="Cohen S.P."/>
        </authorList>
    </citation>
    <scope>NUCLEOTIDE SEQUENCE [LARGE SCALE GENOMIC DNA]</scope>
    <source>
        <strain evidence="7 8">MS-2</strain>
    </source>
</reference>
<dbReference type="PANTHER" id="PTHR23354">
    <property type="entry name" value="NUCLEOLAR PROTEIN 7/ESTROGEN RECEPTOR COACTIVATOR-RELATED"/>
    <property type="match status" value="1"/>
</dbReference>
<dbReference type="EMBL" id="JBBXMP010000195">
    <property type="protein sequence ID" value="KAL0060049.1"/>
    <property type="molecule type" value="Genomic_DNA"/>
</dbReference>
<organism evidence="7 8">
    <name type="scientific">Marasmius tenuissimus</name>
    <dbReference type="NCBI Taxonomy" id="585030"/>
    <lineage>
        <taxon>Eukaryota</taxon>
        <taxon>Fungi</taxon>
        <taxon>Dikarya</taxon>
        <taxon>Basidiomycota</taxon>
        <taxon>Agaricomycotina</taxon>
        <taxon>Agaricomycetes</taxon>
        <taxon>Agaricomycetidae</taxon>
        <taxon>Agaricales</taxon>
        <taxon>Marasmiineae</taxon>
        <taxon>Marasmiaceae</taxon>
        <taxon>Marasmius</taxon>
    </lineage>
</organism>
<comment type="similarity">
    <text evidence="2">Belongs to the OXR1 family.</text>
</comment>
<evidence type="ECO:0000256" key="4">
    <source>
        <dbReference type="ARBA" id="ARBA00040604"/>
    </source>
</evidence>
<evidence type="ECO:0000256" key="1">
    <source>
        <dbReference type="ARBA" id="ARBA00004173"/>
    </source>
</evidence>
<evidence type="ECO:0000256" key="2">
    <source>
        <dbReference type="ARBA" id="ARBA00009540"/>
    </source>
</evidence>
<name>A0ABR2ZFR4_9AGAR</name>